<dbReference type="Gene3D" id="3.10.490.10">
    <property type="entry name" value="Gamma-glutamyl cyclotransferase-like"/>
    <property type="match status" value="1"/>
</dbReference>
<feature type="domain" description="Gamma-glutamylcyclotransferase AIG2-like" evidence="1">
    <location>
        <begin position="5"/>
        <end position="132"/>
    </location>
</feature>
<accession>A0A2T0SGN0</accession>
<keyword evidence="2" id="KW-0808">Transferase</keyword>
<dbReference type="OrthoDB" id="482277at2"/>
<keyword evidence="3" id="KW-1185">Reference proteome</keyword>
<dbReference type="InterPro" id="IPR009288">
    <property type="entry name" value="AIG2-like_dom"/>
</dbReference>
<comment type="caution">
    <text evidence="2">The sequence shown here is derived from an EMBL/GenBank/DDBJ whole genome shotgun (WGS) entry which is preliminary data.</text>
</comment>
<dbReference type="CDD" id="cd06661">
    <property type="entry name" value="GGCT_like"/>
    <property type="match status" value="1"/>
</dbReference>
<evidence type="ECO:0000259" key="1">
    <source>
        <dbReference type="Pfam" id="PF06094"/>
    </source>
</evidence>
<organism evidence="2 3">
    <name type="scientific">Spirosoma oryzae</name>
    <dbReference type="NCBI Taxonomy" id="1469603"/>
    <lineage>
        <taxon>Bacteria</taxon>
        <taxon>Pseudomonadati</taxon>
        <taxon>Bacteroidota</taxon>
        <taxon>Cytophagia</taxon>
        <taxon>Cytophagales</taxon>
        <taxon>Cytophagaceae</taxon>
        <taxon>Spirosoma</taxon>
    </lineage>
</organism>
<proteinExistence type="predicted"/>
<dbReference type="InterPro" id="IPR036568">
    <property type="entry name" value="GGCT-like_sf"/>
</dbReference>
<dbReference type="Pfam" id="PF06094">
    <property type="entry name" value="GGACT"/>
    <property type="match status" value="1"/>
</dbReference>
<dbReference type="Proteomes" id="UP000238375">
    <property type="component" value="Unassembled WGS sequence"/>
</dbReference>
<protein>
    <submittedName>
        <fullName evidence="2">Gamma-glutamylcyclotransferase (GGCT)/AIG2-like uncharacterized protein YtfP</fullName>
    </submittedName>
</protein>
<dbReference type="GO" id="GO:0016740">
    <property type="term" value="F:transferase activity"/>
    <property type="evidence" value="ECO:0007669"/>
    <property type="project" value="UniProtKB-KW"/>
</dbReference>
<name>A0A2T0SGN0_9BACT</name>
<dbReference type="AlphaFoldDB" id="A0A2T0SGN0"/>
<dbReference type="InterPro" id="IPR013024">
    <property type="entry name" value="GGCT-like"/>
</dbReference>
<dbReference type="RefSeq" id="WP_106139745.1">
    <property type="nucleotide sequence ID" value="NZ_PVTE01000021.1"/>
</dbReference>
<evidence type="ECO:0000313" key="3">
    <source>
        <dbReference type="Proteomes" id="UP000238375"/>
    </source>
</evidence>
<gene>
    <name evidence="2" type="ORF">CLV58_12123</name>
</gene>
<dbReference type="SUPFAM" id="SSF110857">
    <property type="entry name" value="Gamma-glutamyl cyclotransferase-like"/>
    <property type="match status" value="1"/>
</dbReference>
<sequence>MPTHLFVYGTLRAAFSNAPAIHLRQHSRYMGEGVINGPLYDVGSYPGALYLPEVSTLIHGSVYTLFPDSQANLLQLLDEYEGVQATPSESESDEYVRRIVPVTCAGQLVDCWVYLYNWPVGTLRRIDSGDYVQYLTKQADL</sequence>
<evidence type="ECO:0000313" key="2">
    <source>
        <dbReference type="EMBL" id="PRY32523.1"/>
    </source>
</evidence>
<reference evidence="2 3" key="1">
    <citation type="submission" date="2018-03" db="EMBL/GenBank/DDBJ databases">
        <title>Genomic Encyclopedia of Archaeal and Bacterial Type Strains, Phase II (KMG-II): from individual species to whole genera.</title>
        <authorList>
            <person name="Goeker M."/>
        </authorList>
    </citation>
    <scope>NUCLEOTIDE SEQUENCE [LARGE SCALE GENOMIC DNA]</scope>
    <source>
        <strain evidence="2 3">DSM 28354</strain>
    </source>
</reference>
<dbReference type="EMBL" id="PVTE01000021">
    <property type="protein sequence ID" value="PRY32523.1"/>
    <property type="molecule type" value="Genomic_DNA"/>
</dbReference>